<comment type="caution">
    <text evidence="2">The sequence shown here is derived from an EMBL/GenBank/DDBJ whole genome shotgun (WGS) entry which is preliminary data.</text>
</comment>
<evidence type="ECO:0000313" key="2">
    <source>
        <dbReference type="EMBL" id="RGK65709.1"/>
    </source>
</evidence>
<dbReference type="EMBL" id="QROO01000014">
    <property type="protein sequence ID" value="RHL37346.1"/>
    <property type="molecule type" value="Genomic_DNA"/>
</dbReference>
<dbReference type="AlphaFoldDB" id="A0A3E4NM92"/>
<evidence type="ECO:0000313" key="5">
    <source>
        <dbReference type="Proteomes" id="UP000284495"/>
    </source>
</evidence>
<evidence type="ECO:0000313" key="3">
    <source>
        <dbReference type="EMBL" id="RHL37346.1"/>
    </source>
</evidence>
<dbReference type="Proteomes" id="UP000261210">
    <property type="component" value="Unassembled WGS sequence"/>
</dbReference>
<evidence type="ECO:0000313" key="4">
    <source>
        <dbReference type="Proteomes" id="UP000261210"/>
    </source>
</evidence>
<sequence length="87" mass="9985">MSTMSLEAEKNALIRQILDVDDIAILKKIRSMLNHEEEQVRVVAEEATPYRTKTEILESLDEACKELKLNLEGKLDFKPAEDLLDEL</sequence>
<evidence type="ECO:0000313" key="6">
    <source>
        <dbReference type="Proteomes" id="UP000471447"/>
    </source>
</evidence>
<evidence type="ECO:0000313" key="1">
    <source>
        <dbReference type="EMBL" id="KAB6422958.1"/>
    </source>
</evidence>
<protein>
    <submittedName>
        <fullName evidence="2">Uncharacterized protein</fullName>
    </submittedName>
</protein>
<accession>A0A3E4NM92</accession>
<dbReference type="Proteomes" id="UP000471447">
    <property type="component" value="Unassembled WGS sequence"/>
</dbReference>
<gene>
    <name evidence="3" type="ORF">DW027_12330</name>
    <name evidence="2" type="ORF">DXD03_06050</name>
    <name evidence="1" type="ORF">GAZ26_12995</name>
</gene>
<dbReference type="Proteomes" id="UP000284495">
    <property type="component" value="Unassembled WGS sequence"/>
</dbReference>
<dbReference type="EMBL" id="QSQU01000006">
    <property type="protein sequence ID" value="RGK65709.1"/>
    <property type="molecule type" value="Genomic_DNA"/>
</dbReference>
<reference evidence="1 6" key="2">
    <citation type="journal article" date="2019" name="Nat. Med.">
        <title>A library of human gut bacterial isolates paired with longitudinal multiomics data enables mechanistic microbiome research.</title>
        <authorList>
            <person name="Poyet M."/>
            <person name="Groussin M."/>
            <person name="Gibbons S.M."/>
            <person name="Avila-Pacheco J."/>
            <person name="Jiang X."/>
            <person name="Kearney S.M."/>
            <person name="Perrotta A.R."/>
            <person name="Berdy B."/>
            <person name="Zhao S."/>
            <person name="Lieberman T.D."/>
            <person name="Swanson P.K."/>
            <person name="Smith M."/>
            <person name="Roesemann S."/>
            <person name="Alexander J.E."/>
            <person name="Rich S.A."/>
            <person name="Livny J."/>
            <person name="Vlamakis H."/>
            <person name="Clish C."/>
            <person name="Bullock K."/>
            <person name="Deik A."/>
            <person name="Scott J."/>
            <person name="Pierce K.A."/>
            <person name="Xavier R.J."/>
            <person name="Alm E.J."/>
        </authorList>
    </citation>
    <scope>NUCLEOTIDE SEQUENCE [LARGE SCALE GENOMIC DNA]</scope>
    <source>
        <strain evidence="1 6">BIOML-A7</strain>
    </source>
</reference>
<reference evidence="4 5" key="1">
    <citation type="submission" date="2018-08" db="EMBL/GenBank/DDBJ databases">
        <title>A genome reference for cultivated species of the human gut microbiota.</title>
        <authorList>
            <person name="Zou Y."/>
            <person name="Xue W."/>
            <person name="Luo G."/>
        </authorList>
    </citation>
    <scope>NUCLEOTIDE SEQUENCE [LARGE SCALE GENOMIC DNA]</scope>
    <source>
        <strain evidence="3 5">AF38-2</strain>
        <strain evidence="2 4">TF10-34</strain>
    </source>
</reference>
<dbReference type="EMBL" id="WDCG01000012">
    <property type="protein sequence ID" value="KAB6422958.1"/>
    <property type="molecule type" value="Genomic_DNA"/>
</dbReference>
<name>A0A3E4NM92_9BACE</name>
<organism evidence="2 4">
    <name type="scientific">Bacteroides xylanisolvens</name>
    <dbReference type="NCBI Taxonomy" id="371601"/>
    <lineage>
        <taxon>Bacteria</taxon>
        <taxon>Pseudomonadati</taxon>
        <taxon>Bacteroidota</taxon>
        <taxon>Bacteroidia</taxon>
        <taxon>Bacteroidales</taxon>
        <taxon>Bacteroidaceae</taxon>
        <taxon>Bacteroides</taxon>
    </lineage>
</organism>
<dbReference type="RefSeq" id="WP_049703533.1">
    <property type="nucleotide sequence ID" value="NZ_CP072212.1"/>
</dbReference>
<proteinExistence type="predicted"/>